<protein>
    <submittedName>
        <fullName evidence="3">Metal-dependent hydrolase, endonuclease/exonuclease/phosphatase family</fullName>
    </submittedName>
</protein>
<keyword evidence="1" id="KW-0472">Membrane</keyword>
<evidence type="ECO:0000259" key="2">
    <source>
        <dbReference type="Pfam" id="PF03372"/>
    </source>
</evidence>
<feature type="transmembrane region" description="Helical" evidence="1">
    <location>
        <begin position="55"/>
        <end position="77"/>
    </location>
</feature>
<sequence length="340" mass="35372">MVSVLYVKTALQQVIAAAPDQRGRSVAAAVACWLAVTPGAALAAVRLGGWERGPLVHLVAYTPYAAGLSVLPLLGALGLRRWKAAAVAALSLAALTSVVLPRALPGVAADVGGPRLRVLTANIKHGEADPAALVELVREHKIDVLAVQELNAGFIAAFDAAGIGAELPHRIVDDPAIYVNGGLYSRVPLTDPGIHQHESGFTQAYATVTLPGGAPLVIESVHSCAPLSLADVPCWFAGLRGQRAATSDGPVRLLMGDFNATLDHGPMRALLATGYEDAAANMGHGLAGTWRPIDHGFSLPPIAIDHILIDPRLAIREYAVWPLPGSDHSAVFAEVSLPPV</sequence>
<dbReference type="GO" id="GO:0004519">
    <property type="term" value="F:endonuclease activity"/>
    <property type="evidence" value="ECO:0007669"/>
    <property type="project" value="UniProtKB-KW"/>
</dbReference>
<name>A0A1H3RHN2_9ACTN</name>
<keyword evidence="3" id="KW-0269">Exonuclease</keyword>
<keyword evidence="1" id="KW-1133">Transmembrane helix</keyword>
<keyword evidence="4" id="KW-1185">Reference proteome</keyword>
<accession>A0A1H3RHN2</accession>
<gene>
    <name evidence="3" type="ORF">SAMN05421684_3836</name>
</gene>
<dbReference type="GO" id="GO:0004527">
    <property type="term" value="F:exonuclease activity"/>
    <property type="evidence" value="ECO:0007669"/>
    <property type="project" value="UniProtKB-KW"/>
</dbReference>
<feature type="transmembrane region" description="Helical" evidence="1">
    <location>
        <begin position="26"/>
        <end position="49"/>
    </location>
</feature>
<feature type="domain" description="Endonuclease/exonuclease/phosphatase" evidence="2">
    <location>
        <begin position="119"/>
        <end position="328"/>
    </location>
</feature>
<dbReference type="Proteomes" id="UP000199632">
    <property type="component" value="Unassembled WGS sequence"/>
</dbReference>
<keyword evidence="3" id="KW-0378">Hydrolase</keyword>
<feature type="transmembrane region" description="Helical" evidence="1">
    <location>
        <begin position="84"/>
        <end position="104"/>
    </location>
</feature>
<reference evidence="4" key="1">
    <citation type="submission" date="2016-10" db="EMBL/GenBank/DDBJ databases">
        <authorList>
            <person name="Varghese N."/>
            <person name="Submissions S."/>
        </authorList>
    </citation>
    <scope>NUCLEOTIDE SEQUENCE [LARGE SCALE GENOMIC DNA]</scope>
    <source>
        <strain evidence="4">DSM 44718</strain>
    </source>
</reference>
<keyword evidence="3" id="KW-0255">Endonuclease</keyword>
<dbReference type="InterPro" id="IPR036691">
    <property type="entry name" value="Endo/exonu/phosph_ase_sf"/>
</dbReference>
<proteinExistence type="predicted"/>
<dbReference type="Gene3D" id="3.60.10.10">
    <property type="entry name" value="Endonuclease/exonuclease/phosphatase"/>
    <property type="match status" value="1"/>
</dbReference>
<dbReference type="InterPro" id="IPR005135">
    <property type="entry name" value="Endo/exonuclease/phosphatase"/>
</dbReference>
<dbReference type="SUPFAM" id="SSF56219">
    <property type="entry name" value="DNase I-like"/>
    <property type="match status" value="1"/>
</dbReference>
<keyword evidence="3" id="KW-0540">Nuclease</keyword>
<organism evidence="3 4">
    <name type="scientific">Asanoa ishikariensis</name>
    <dbReference type="NCBI Taxonomy" id="137265"/>
    <lineage>
        <taxon>Bacteria</taxon>
        <taxon>Bacillati</taxon>
        <taxon>Actinomycetota</taxon>
        <taxon>Actinomycetes</taxon>
        <taxon>Micromonosporales</taxon>
        <taxon>Micromonosporaceae</taxon>
        <taxon>Asanoa</taxon>
    </lineage>
</organism>
<keyword evidence="1" id="KW-0812">Transmembrane</keyword>
<dbReference type="AlphaFoldDB" id="A0A1H3RHN2"/>
<dbReference type="STRING" id="137265.SAMN05421684_3836"/>
<dbReference type="Pfam" id="PF03372">
    <property type="entry name" value="Exo_endo_phos"/>
    <property type="match status" value="1"/>
</dbReference>
<evidence type="ECO:0000256" key="1">
    <source>
        <dbReference type="SAM" id="Phobius"/>
    </source>
</evidence>
<evidence type="ECO:0000313" key="4">
    <source>
        <dbReference type="Proteomes" id="UP000199632"/>
    </source>
</evidence>
<dbReference type="EMBL" id="FNQB01000002">
    <property type="protein sequence ID" value="SDZ25130.1"/>
    <property type="molecule type" value="Genomic_DNA"/>
</dbReference>
<evidence type="ECO:0000313" key="3">
    <source>
        <dbReference type="EMBL" id="SDZ25130.1"/>
    </source>
</evidence>